<accession>A0A8R7PZ87</accession>
<dbReference type="PANTHER" id="PTHR47482">
    <property type="entry name" value="OS11G0632001 PROTEIN"/>
    <property type="match status" value="1"/>
</dbReference>
<keyword evidence="1" id="KW-0863">Zinc-finger</keyword>
<dbReference type="GO" id="GO:0008270">
    <property type="term" value="F:zinc ion binding"/>
    <property type="evidence" value="ECO:0007669"/>
    <property type="project" value="UniProtKB-KW"/>
</dbReference>
<dbReference type="Proteomes" id="UP000015106">
    <property type="component" value="Chromosome 4"/>
</dbReference>
<dbReference type="Gramene" id="TuG1812G0400000323.01.T01">
    <property type="protein sequence ID" value="TuG1812G0400000323.01.T01"/>
    <property type="gene ID" value="TuG1812G0400000323.01"/>
</dbReference>
<evidence type="ECO:0000313" key="4">
    <source>
        <dbReference type="EnsemblPlants" id="TuG1812G0400000323.01.T01"/>
    </source>
</evidence>
<feature type="region of interest" description="Disordered" evidence="2">
    <location>
        <begin position="260"/>
        <end position="322"/>
    </location>
</feature>
<dbReference type="EnsemblPlants" id="TuG1812G0400000323.01.T01">
    <property type="protein sequence ID" value="TuG1812G0400000323.01.T01"/>
    <property type="gene ID" value="TuG1812G0400000323.01"/>
</dbReference>
<evidence type="ECO:0000259" key="3">
    <source>
        <dbReference type="PROSITE" id="PS50966"/>
    </source>
</evidence>
<name>A0A8R7PZ87_TRIUA</name>
<dbReference type="InterPro" id="IPR007527">
    <property type="entry name" value="Znf_SWIM"/>
</dbReference>
<dbReference type="AlphaFoldDB" id="A0A8R7PZ87"/>
<feature type="domain" description="SWIM-type" evidence="3">
    <location>
        <begin position="44"/>
        <end position="80"/>
    </location>
</feature>
<evidence type="ECO:0000313" key="5">
    <source>
        <dbReference type="Proteomes" id="UP000015106"/>
    </source>
</evidence>
<protein>
    <recommendedName>
        <fullName evidence="3">SWIM-type domain-containing protein</fullName>
    </recommendedName>
</protein>
<reference evidence="4" key="3">
    <citation type="submission" date="2022-06" db="UniProtKB">
        <authorList>
            <consortium name="EnsemblPlants"/>
        </authorList>
    </citation>
    <scope>IDENTIFICATION</scope>
</reference>
<evidence type="ECO:0000256" key="1">
    <source>
        <dbReference type="PROSITE-ProRule" id="PRU00325"/>
    </source>
</evidence>
<dbReference type="PANTHER" id="PTHR47482:SF5">
    <property type="entry name" value="FAR1 DOMAIN-CONTAINING PROTEIN"/>
    <property type="match status" value="1"/>
</dbReference>
<proteinExistence type="predicted"/>
<feature type="compositionally biased region" description="Basic and acidic residues" evidence="2">
    <location>
        <begin position="311"/>
        <end position="322"/>
    </location>
</feature>
<feature type="region of interest" description="Disordered" evidence="2">
    <location>
        <begin position="210"/>
        <end position="239"/>
    </location>
</feature>
<feature type="compositionally biased region" description="Basic and acidic residues" evidence="2">
    <location>
        <begin position="278"/>
        <end position="289"/>
    </location>
</feature>
<organism evidence="4 5">
    <name type="scientific">Triticum urartu</name>
    <name type="common">Red wild einkorn</name>
    <name type="synonym">Crithodium urartu</name>
    <dbReference type="NCBI Taxonomy" id="4572"/>
    <lineage>
        <taxon>Eukaryota</taxon>
        <taxon>Viridiplantae</taxon>
        <taxon>Streptophyta</taxon>
        <taxon>Embryophyta</taxon>
        <taxon>Tracheophyta</taxon>
        <taxon>Spermatophyta</taxon>
        <taxon>Magnoliopsida</taxon>
        <taxon>Liliopsida</taxon>
        <taxon>Poales</taxon>
        <taxon>Poaceae</taxon>
        <taxon>BOP clade</taxon>
        <taxon>Pooideae</taxon>
        <taxon>Triticodae</taxon>
        <taxon>Triticeae</taxon>
        <taxon>Triticinae</taxon>
        <taxon>Triticum</taxon>
    </lineage>
</organism>
<dbReference type="PROSITE" id="PS50966">
    <property type="entry name" value="ZF_SWIM"/>
    <property type="match status" value="1"/>
</dbReference>
<keyword evidence="1" id="KW-0862">Zinc</keyword>
<sequence>MFEIFGGILYESGSYGVEEIIPKKKYMVTHVKAEKREKWFKCRYEVNVFDNLGYFSCICGLFEDMGMVCCHSLQVSKVMNVLRLREIPHRHILKRWSIHGRDNLPDHLKHYQQDMGPPDAPTYRHSALYITALEVVKMGDRNLEAYKFMLDGLVDLRERGAEISAPNDGLGIVEQQVSNKGVAGGCSKKTKICKAACSVRSVEGNHITAIGETSVSVHPPANQGEGAPTSKDMASEGSCPNADSYNLDFSEAASRFTVNLDESMLAPERKKKRGRPTTSRDKAPYEKGSNKRSRFCSICRGKGHKSSTCPDRGDAPRKERKV</sequence>
<evidence type="ECO:0000256" key="2">
    <source>
        <dbReference type="SAM" id="MobiDB-lite"/>
    </source>
</evidence>
<keyword evidence="5" id="KW-1185">Reference proteome</keyword>
<reference evidence="5" key="1">
    <citation type="journal article" date="2013" name="Nature">
        <title>Draft genome of the wheat A-genome progenitor Triticum urartu.</title>
        <authorList>
            <person name="Ling H.Q."/>
            <person name="Zhao S."/>
            <person name="Liu D."/>
            <person name="Wang J."/>
            <person name="Sun H."/>
            <person name="Zhang C."/>
            <person name="Fan H."/>
            <person name="Li D."/>
            <person name="Dong L."/>
            <person name="Tao Y."/>
            <person name="Gao C."/>
            <person name="Wu H."/>
            <person name="Li Y."/>
            <person name="Cui Y."/>
            <person name="Guo X."/>
            <person name="Zheng S."/>
            <person name="Wang B."/>
            <person name="Yu K."/>
            <person name="Liang Q."/>
            <person name="Yang W."/>
            <person name="Lou X."/>
            <person name="Chen J."/>
            <person name="Feng M."/>
            <person name="Jian J."/>
            <person name="Zhang X."/>
            <person name="Luo G."/>
            <person name="Jiang Y."/>
            <person name="Liu J."/>
            <person name="Wang Z."/>
            <person name="Sha Y."/>
            <person name="Zhang B."/>
            <person name="Wu H."/>
            <person name="Tang D."/>
            <person name="Shen Q."/>
            <person name="Xue P."/>
            <person name="Zou S."/>
            <person name="Wang X."/>
            <person name="Liu X."/>
            <person name="Wang F."/>
            <person name="Yang Y."/>
            <person name="An X."/>
            <person name="Dong Z."/>
            <person name="Zhang K."/>
            <person name="Zhang X."/>
            <person name="Luo M.C."/>
            <person name="Dvorak J."/>
            <person name="Tong Y."/>
            <person name="Wang J."/>
            <person name="Yang H."/>
            <person name="Li Z."/>
            <person name="Wang D."/>
            <person name="Zhang A."/>
            <person name="Wang J."/>
        </authorList>
    </citation>
    <scope>NUCLEOTIDE SEQUENCE</scope>
    <source>
        <strain evidence="5">cv. G1812</strain>
    </source>
</reference>
<reference evidence="4" key="2">
    <citation type="submission" date="2018-03" db="EMBL/GenBank/DDBJ databases">
        <title>The Triticum urartu genome reveals the dynamic nature of wheat genome evolution.</title>
        <authorList>
            <person name="Ling H."/>
            <person name="Ma B."/>
            <person name="Shi X."/>
            <person name="Liu H."/>
            <person name="Dong L."/>
            <person name="Sun H."/>
            <person name="Cao Y."/>
            <person name="Gao Q."/>
            <person name="Zheng S."/>
            <person name="Li Y."/>
            <person name="Yu Y."/>
            <person name="Du H."/>
            <person name="Qi M."/>
            <person name="Li Y."/>
            <person name="Yu H."/>
            <person name="Cui Y."/>
            <person name="Wang N."/>
            <person name="Chen C."/>
            <person name="Wu H."/>
            <person name="Zhao Y."/>
            <person name="Zhang J."/>
            <person name="Li Y."/>
            <person name="Zhou W."/>
            <person name="Zhang B."/>
            <person name="Hu W."/>
            <person name="Eijk M."/>
            <person name="Tang J."/>
            <person name="Witsenboer H."/>
            <person name="Zhao S."/>
            <person name="Li Z."/>
            <person name="Zhang A."/>
            <person name="Wang D."/>
            <person name="Liang C."/>
        </authorList>
    </citation>
    <scope>NUCLEOTIDE SEQUENCE [LARGE SCALE GENOMIC DNA]</scope>
    <source>
        <strain evidence="4">cv. G1812</strain>
    </source>
</reference>
<keyword evidence="1" id="KW-0479">Metal-binding</keyword>